<dbReference type="EMBL" id="LAZR01035980">
    <property type="protein sequence ID" value="KKL26058.1"/>
    <property type="molecule type" value="Genomic_DNA"/>
</dbReference>
<gene>
    <name evidence="2" type="ORF">LCGC14_2399120</name>
</gene>
<dbReference type="AlphaFoldDB" id="A0A0F9EQA1"/>
<feature type="region of interest" description="Disordered" evidence="1">
    <location>
        <begin position="1"/>
        <end position="57"/>
    </location>
</feature>
<organism evidence="2">
    <name type="scientific">marine sediment metagenome</name>
    <dbReference type="NCBI Taxonomy" id="412755"/>
    <lineage>
        <taxon>unclassified sequences</taxon>
        <taxon>metagenomes</taxon>
        <taxon>ecological metagenomes</taxon>
    </lineage>
</organism>
<name>A0A0F9EQA1_9ZZZZ</name>
<evidence type="ECO:0000256" key="1">
    <source>
        <dbReference type="SAM" id="MobiDB-lite"/>
    </source>
</evidence>
<proteinExistence type="predicted"/>
<feature type="compositionally biased region" description="Basic and acidic residues" evidence="1">
    <location>
        <begin position="39"/>
        <end position="57"/>
    </location>
</feature>
<comment type="caution">
    <text evidence="2">The sequence shown here is derived from an EMBL/GenBank/DDBJ whole genome shotgun (WGS) entry which is preliminary data.</text>
</comment>
<feature type="compositionally biased region" description="Basic and acidic residues" evidence="1">
    <location>
        <begin position="1"/>
        <end position="11"/>
    </location>
</feature>
<evidence type="ECO:0000313" key="2">
    <source>
        <dbReference type="EMBL" id="KKL26058.1"/>
    </source>
</evidence>
<protein>
    <submittedName>
        <fullName evidence="2">Uncharacterized protein</fullName>
    </submittedName>
</protein>
<accession>A0A0F9EQA1</accession>
<reference evidence="2" key="1">
    <citation type="journal article" date="2015" name="Nature">
        <title>Complex archaea that bridge the gap between prokaryotes and eukaryotes.</title>
        <authorList>
            <person name="Spang A."/>
            <person name="Saw J.H."/>
            <person name="Jorgensen S.L."/>
            <person name="Zaremba-Niedzwiedzka K."/>
            <person name="Martijn J."/>
            <person name="Lind A.E."/>
            <person name="van Eijk R."/>
            <person name="Schleper C."/>
            <person name="Guy L."/>
            <person name="Ettema T.J."/>
        </authorList>
    </citation>
    <scope>NUCLEOTIDE SEQUENCE</scope>
</reference>
<sequence>MPKTDDGEPMKKVRARRGSEPFEINPKGDYSLLDNLTSGRDEKGDAVDYQKPVKKDE</sequence>